<evidence type="ECO:0000313" key="1">
    <source>
        <dbReference type="EMBL" id="OJI99712.1"/>
    </source>
</evidence>
<reference evidence="2" key="1">
    <citation type="journal article" date="2017" name="Genome Biol.">
        <title>Comparative genomics reveals high biological diversity and specific adaptations in the industrially and medically important fungal genus Aspergillus.</title>
        <authorList>
            <person name="de Vries R.P."/>
            <person name="Riley R."/>
            <person name="Wiebenga A."/>
            <person name="Aguilar-Osorio G."/>
            <person name="Amillis S."/>
            <person name="Uchima C.A."/>
            <person name="Anderluh G."/>
            <person name="Asadollahi M."/>
            <person name="Askin M."/>
            <person name="Barry K."/>
            <person name="Battaglia E."/>
            <person name="Bayram O."/>
            <person name="Benocci T."/>
            <person name="Braus-Stromeyer S.A."/>
            <person name="Caldana C."/>
            <person name="Canovas D."/>
            <person name="Cerqueira G.C."/>
            <person name="Chen F."/>
            <person name="Chen W."/>
            <person name="Choi C."/>
            <person name="Clum A."/>
            <person name="Dos Santos R.A."/>
            <person name="Damasio A.R."/>
            <person name="Diallinas G."/>
            <person name="Emri T."/>
            <person name="Fekete E."/>
            <person name="Flipphi M."/>
            <person name="Freyberg S."/>
            <person name="Gallo A."/>
            <person name="Gournas C."/>
            <person name="Habgood R."/>
            <person name="Hainaut M."/>
            <person name="Harispe M.L."/>
            <person name="Henrissat B."/>
            <person name="Hilden K.S."/>
            <person name="Hope R."/>
            <person name="Hossain A."/>
            <person name="Karabika E."/>
            <person name="Karaffa L."/>
            <person name="Karanyi Z."/>
            <person name="Krasevec N."/>
            <person name="Kuo A."/>
            <person name="Kusch H."/>
            <person name="LaButti K."/>
            <person name="Lagendijk E.L."/>
            <person name="Lapidus A."/>
            <person name="Levasseur A."/>
            <person name="Lindquist E."/>
            <person name="Lipzen A."/>
            <person name="Logrieco A.F."/>
            <person name="MacCabe A."/>
            <person name="Maekelae M.R."/>
            <person name="Malavazi I."/>
            <person name="Melin P."/>
            <person name="Meyer V."/>
            <person name="Mielnichuk N."/>
            <person name="Miskei M."/>
            <person name="Molnar A.P."/>
            <person name="Mule G."/>
            <person name="Ngan C.Y."/>
            <person name="Orejas M."/>
            <person name="Orosz E."/>
            <person name="Ouedraogo J.P."/>
            <person name="Overkamp K.M."/>
            <person name="Park H.-S."/>
            <person name="Perrone G."/>
            <person name="Piumi F."/>
            <person name="Punt P.J."/>
            <person name="Ram A.F."/>
            <person name="Ramon A."/>
            <person name="Rauscher S."/>
            <person name="Record E."/>
            <person name="Riano-Pachon D.M."/>
            <person name="Robert V."/>
            <person name="Roehrig J."/>
            <person name="Ruller R."/>
            <person name="Salamov A."/>
            <person name="Salih N.S."/>
            <person name="Samson R.A."/>
            <person name="Sandor E."/>
            <person name="Sanguinetti M."/>
            <person name="Schuetze T."/>
            <person name="Sepcic K."/>
            <person name="Shelest E."/>
            <person name="Sherlock G."/>
            <person name="Sophianopoulou V."/>
            <person name="Squina F.M."/>
            <person name="Sun H."/>
            <person name="Susca A."/>
            <person name="Todd R.B."/>
            <person name="Tsang A."/>
            <person name="Unkles S.E."/>
            <person name="van de Wiele N."/>
            <person name="van Rossen-Uffink D."/>
            <person name="Oliveira J.V."/>
            <person name="Vesth T.C."/>
            <person name="Visser J."/>
            <person name="Yu J.-H."/>
            <person name="Zhou M."/>
            <person name="Andersen M.R."/>
            <person name="Archer D.B."/>
            <person name="Baker S.E."/>
            <person name="Benoit I."/>
            <person name="Brakhage A.A."/>
            <person name="Braus G.H."/>
            <person name="Fischer R."/>
            <person name="Frisvad J.C."/>
            <person name="Goldman G.H."/>
            <person name="Houbraken J."/>
            <person name="Oakley B."/>
            <person name="Pocsi I."/>
            <person name="Scazzocchio C."/>
            <person name="Seiboth B."/>
            <person name="vanKuyk P.A."/>
            <person name="Wortman J."/>
            <person name="Dyer P.S."/>
            <person name="Grigoriev I.V."/>
        </authorList>
    </citation>
    <scope>NUCLEOTIDE SEQUENCE [LARGE SCALE GENOMIC DNA]</scope>
    <source>
        <strain evidence="2">CBS 583.65</strain>
    </source>
</reference>
<name>A0A1L9PDZ0_ASPVE</name>
<evidence type="ECO:0000313" key="2">
    <source>
        <dbReference type="Proteomes" id="UP000184073"/>
    </source>
</evidence>
<organism evidence="1 2">
    <name type="scientific">Aspergillus versicolor CBS 583.65</name>
    <dbReference type="NCBI Taxonomy" id="1036611"/>
    <lineage>
        <taxon>Eukaryota</taxon>
        <taxon>Fungi</taxon>
        <taxon>Dikarya</taxon>
        <taxon>Ascomycota</taxon>
        <taxon>Pezizomycotina</taxon>
        <taxon>Eurotiomycetes</taxon>
        <taxon>Eurotiomycetidae</taxon>
        <taxon>Eurotiales</taxon>
        <taxon>Aspergillaceae</taxon>
        <taxon>Aspergillus</taxon>
        <taxon>Aspergillus subgen. Nidulantes</taxon>
    </lineage>
</organism>
<sequence length="313" mass="34676">MDIPNAVNIAILGGCESTVTFLHTFNHERMSRRAHNTIIPSTQSYHLRPCTLDEDEVMVVTREFETERLENPHLLHCFGTGTEPPDGFIIVYDPTWSFSLDEAEGLLAAVVGATWGPRLVELEIIRRRLESSPSPSPSSSGSGRLWKRSSKFKYFPRLPYDLQLAVLRACLVSPEAIIDQKPHLNGINVNLLLVNKFCYREGGKIYRSENRFLPLPPICLVADSSTGILGSGGDSGDHLVDKGRQLAEKFGVGFVTISCESKTSVDGVVMGIVRRFIATGEGILKHRQRPRRSVIETGRTVFGRIMKGSIPST</sequence>
<dbReference type="OrthoDB" id="4500237at2759"/>
<dbReference type="STRING" id="1036611.A0A1L9PDZ0"/>
<dbReference type="AlphaFoldDB" id="A0A1L9PDZ0"/>
<dbReference type="EMBL" id="KV878127">
    <property type="protein sequence ID" value="OJI99712.1"/>
    <property type="molecule type" value="Genomic_DNA"/>
</dbReference>
<dbReference type="Proteomes" id="UP000184073">
    <property type="component" value="Unassembled WGS sequence"/>
</dbReference>
<dbReference type="RefSeq" id="XP_040665475.1">
    <property type="nucleotide sequence ID" value="XM_040817016.1"/>
</dbReference>
<protein>
    <submittedName>
        <fullName evidence="1">Uncharacterized protein</fullName>
    </submittedName>
</protein>
<dbReference type="GeneID" id="63732527"/>
<proteinExistence type="predicted"/>
<accession>A0A1L9PDZ0</accession>
<keyword evidence="2" id="KW-1185">Reference proteome</keyword>
<dbReference type="VEuPathDB" id="FungiDB:ASPVEDRAFT_81307"/>
<gene>
    <name evidence="1" type="ORF">ASPVEDRAFT_81307</name>
</gene>